<proteinExistence type="predicted"/>
<feature type="region of interest" description="Disordered" evidence="1">
    <location>
        <begin position="426"/>
        <end position="469"/>
    </location>
</feature>
<dbReference type="OrthoDB" id="4095763at2759"/>
<organism evidence="2 3">
    <name type="scientific">Candida parapsilosis</name>
    <name type="common">Yeast</name>
    <dbReference type="NCBI Taxonomy" id="5480"/>
    <lineage>
        <taxon>Eukaryota</taxon>
        <taxon>Fungi</taxon>
        <taxon>Dikarya</taxon>
        <taxon>Ascomycota</taxon>
        <taxon>Saccharomycotina</taxon>
        <taxon>Pichiomycetes</taxon>
        <taxon>Debaryomycetaceae</taxon>
        <taxon>Candida/Lodderomyces clade</taxon>
        <taxon>Candida</taxon>
    </lineage>
</organism>
<gene>
    <name evidence="2" type="ORF">FOB60_000951</name>
</gene>
<dbReference type="EMBL" id="JABWAB010000001">
    <property type="protein sequence ID" value="KAF6059369.1"/>
    <property type="molecule type" value="Genomic_DNA"/>
</dbReference>
<feature type="region of interest" description="Disordered" evidence="1">
    <location>
        <begin position="262"/>
        <end position="349"/>
    </location>
</feature>
<dbReference type="InterPro" id="IPR021216">
    <property type="entry name" value="DUF2722"/>
</dbReference>
<protein>
    <submittedName>
        <fullName evidence="2">Uncharacterized protein</fullName>
    </submittedName>
</protein>
<dbReference type="Pfam" id="PF10846">
    <property type="entry name" value="DUF2722"/>
    <property type="match status" value="1"/>
</dbReference>
<feature type="region of interest" description="Disordered" evidence="1">
    <location>
        <begin position="1"/>
        <end position="106"/>
    </location>
</feature>
<feature type="region of interest" description="Disordered" evidence="1">
    <location>
        <begin position="493"/>
        <end position="544"/>
    </location>
</feature>
<feature type="compositionally biased region" description="Basic and acidic residues" evidence="1">
    <location>
        <begin position="1"/>
        <end position="27"/>
    </location>
</feature>
<feature type="region of interest" description="Disordered" evidence="1">
    <location>
        <begin position="367"/>
        <end position="386"/>
    </location>
</feature>
<feature type="compositionally biased region" description="Low complexity" evidence="1">
    <location>
        <begin position="87"/>
        <end position="102"/>
    </location>
</feature>
<feature type="compositionally biased region" description="Polar residues" evidence="1">
    <location>
        <begin position="266"/>
        <end position="278"/>
    </location>
</feature>
<feature type="compositionally biased region" description="Polar residues" evidence="1">
    <location>
        <begin position="427"/>
        <end position="437"/>
    </location>
</feature>
<feature type="compositionally biased region" description="Low complexity" evidence="1">
    <location>
        <begin position="58"/>
        <end position="78"/>
    </location>
</feature>
<reference evidence="2" key="1">
    <citation type="submission" date="2020-03" db="EMBL/GenBank/DDBJ databases">
        <title>FDA dAtabase for Regulatory Grade micrObial Sequences (FDA-ARGOS): Supporting development and validation of Infectious Disease Dx tests.</title>
        <authorList>
            <person name="Campos J."/>
            <person name="Goldberg B."/>
            <person name="Tallon L."/>
            <person name="Sadzewicz L."/>
            <person name="Vavikolanu K."/>
            <person name="Mehta A."/>
            <person name="Aluvathingal J."/>
            <person name="Nadendla S."/>
            <person name="Nandy P."/>
            <person name="Geyer C."/>
            <person name="Yan Y."/>
            <person name="Sichtig H."/>
        </authorList>
    </citation>
    <scope>NUCLEOTIDE SEQUENCE [LARGE SCALE GENOMIC DNA]</scope>
    <source>
        <strain evidence="2">FDAARGOS_652</strain>
    </source>
</reference>
<name>A0A8X7TDE0_CANPA</name>
<feature type="compositionally biased region" description="Polar residues" evidence="1">
    <location>
        <begin position="32"/>
        <end position="52"/>
    </location>
</feature>
<sequence>MSVNTIKDRDDHHARSNSETTEKEQKTPKGVASSSQVGNAPTTQPETPSLLQSPYKGHPVVPQHSSPQPSQFHQSIPSLSALNESIQKPQSASTAPSSPQKTISDPGLLTLLGPNVSSFPFSESAFIEAMKFKAEQERTKQEFYRAESANKNLNIIQLALQAQIPTNQIPQLLTGVIPQQGVEETKPRGLDSGSPYQPPKHTLPPYPQSARWVNPQFAQPRLSSEQQVQMIQAQQRQIQYNLQQQQQQLQSQSTMHTAIPQFPQKRASSTESELSASPVQPKGFRFGGNLTSNMSQERPQSPAKIGASAVAQLNAPTTPFRVPKSTSSSVGKRSRGHQRHSSMPVSAITGDVSHNARTRHLRQNSQALAKSSPFVQSPSGSATSTLQVKPIPAQPLNEQKRQQTQPSQESMQSFQHVIQFHHWQPEQDFTPSSTKNSPSHKRHKSMTREDLPSVYSATDYNDKSSKDGLTNTQHYATEKLHEKDRALVANVAVDADDADSSVDTSMVEAATKKDESAHPPSRIHSRQESNIGRYPHDILSTNQS</sequence>
<comment type="caution">
    <text evidence="2">The sequence shown here is derived from an EMBL/GenBank/DDBJ whole genome shotgun (WGS) entry which is preliminary data.</text>
</comment>
<feature type="region of interest" description="Disordered" evidence="1">
    <location>
        <begin position="183"/>
        <end position="204"/>
    </location>
</feature>
<feature type="compositionally biased region" description="Polar residues" evidence="1">
    <location>
        <begin position="289"/>
        <end position="299"/>
    </location>
</feature>
<accession>A0A8X7TDE0</accession>
<evidence type="ECO:0000313" key="3">
    <source>
        <dbReference type="Proteomes" id="UP000590412"/>
    </source>
</evidence>
<evidence type="ECO:0000256" key="1">
    <source>
        <dbReference type="SAM" id="MobiDB-lite"/>
    </source>
</evidence>
<evidence type="ECO:0000313" key="2">
    <source>
        <dbReference type="EMBL" id="KAF6059369.1"/>
    </source>
</evidence>
<dbReference type="AlphaFoldDB" id="A0A8X7TDE0"/>
<dbReference type="Proteomes" id="UP000590412">
    <property type="component" value="Unassembled WGS sequence"/>
</dbReference>